<proteinExistence type="predicted"/>
<dbReference type="PANTHER" id="PTHR43344">
    <property type="entry name" value="PHOSPHOSERINE PHOSPHATASE"/>
    <property type="match status" value="1"/>
</dbReference>
<dbReference type="Gene3D" id="3.90.1470.20">
    <property type="match status" value="1"/>
</dbReference>
<name>A0A1Q9A6T1_9HYPH</name>
<dbReference type="InterPro" id="IPR036412">
    <property type="entry name" value="HAD-like_sf"/>
</dbReference>
<dbReference type="NCBIfam" id="TIGR01489">
    <property type="entry name" value="DKMTPPase-SF"/>
    <property type="match status" value="1"/>
</dbReference>
<reference evidence="3 4" key="1">
    <citation type="submission" date="2016-09" db="EMBL/GenBank/DDBJ databases">
        <title>Rhizobium oryziradicis sp. nov., isolated from the root of rice.</title>
        <authorList>
            <person name="Zhao J."/>
            <person name="Zhang X."/>
        </authorList>
    </citation>
    <scope>NUCLEOTIDE SEQUENCE [LARGE SCALE GENOMIC DNA]</scope>
    <source>
        <strain evidence="3 4">14971</strain>
    </source>
</reference>
<dbReference type="EMBL" id="MKIN01000021">
    <property type="protein sequence ID" value="OLP50290.1"/>
    <property type="molecule type" value="Genomic_DNA"/>
</dbReference>
<reference evidence="2 5" key="2">
    <citation type="submission" date="2020-08" db="EMBL/GenBank/DDBJ databases">
        <title>Genomic Encyclopedia of Type Strains, Phase IV (KMG-IV): sequencing the most valuable type-strain genomes for metagenomic binning, comparative biology and taxonomic classification.</title>
        <authorList>
            <person name="Goeker M."/>
        </authorList>
    </citation>
    <scope>NUCLEOTIDE SEQUENCE [LARGE SCALE GENOMIC DNA]</scope>
    <source>
        <strain evidence="2 5">DSM 100021</strain>
    </source>
</reference>
<evidence type="ECO:0000256" key="1">
    <source>
        <dbReference type="ARBA" id="ARBA00022801"/>
    </source>
</evidence>
<dbReference type="PANTHER" id="PTHR43344:SF21">
    <property type="entry name" value="POLYOL PHOSPHATE PHOSPHATASE PYP1"/>
    <property type="match status" value="1"/>
</dbReference>
<evidence type="ECO:0000313" key="3">
    <source>
        <dbReference type="EMBL" id="OLP50290.1"/>
    </source>
</evidence>
<dbReference type="Proteomes" id="UP000544107">
    <property type="component" value="Unassembled WGS sequence"/>
</dbReference>
<accession>A0A1Q9A6T1</accession>
<dbReference type="RefSeq" id="WP_075614182.1">
    <property type="nucleotide sequence ID" value="NZ_JACIED010000003.1"/>
</dbReference>
<dbReference type="InterPro" id="IPR023214">
    <property type="entry name" value="HAD_sf"/>
</dbReference>
<evidence type="ECO:0000313" key="2">
    <source>
        <dbReference type="EMBL" id="MBB4008560.1"/>
    </source>
</evidence>
<dbReference type="AlphaFoldDB" id="A0A1Q9A6T1"/>
<dbReference type="SUPFAM" id="SSF56784">
    <property type="entry name" value="HAD-like"/>
    <property type="match status" value="1"/>
</dbReference>
<gene>
    <name evidence="3" type="ORF">BJF91_13320</name>
    <name evidence="2" type="ORF">GGQ71_002840</name>
</gene>
<organism evidence="3 4">
    <name type="scientific">Allorhizobium taibaishanense</name>
    <dbReference type="NCBI Taxonomy" id="887144"/>
    <lineage>
        <taxon>Bacteria</taxon>
        <taxon>Pseudomonadati</taxon>
        <taxon>Pseudomonadota</taxon>
        <taxon>Alphaproteobacteria</taxon>
        <taxon>Hyphomicrobiales</taxon>
        <taxon>Rhizobiaceae</taxon>
        <taxon>Rhizobium/Agrobacterium group</taxon>
        <taxon>Allorhizobium</taxon>
    </lineage>
</organism>
<dbReference type="Proteomes" id="UP000185598">
    <property type="component" value="Unassembled WGS sequence"/>
</dbReference>
<keyword evidence="1" id="KW-0378">Hydrolase</keyword>
<keyword evidence="4" id="KW-1185">Reference proteome</keyword>
<dbReference type="OrthoDB" id="9804940at2"/>
<evidence type="ECO:0000313" key="5">
    <source>
        <dbReference type="Proteomes" id="UP000544107"/>
    </source>
</evidence>
<dbReference type="Pfam" id="PF12710">
    <property type="entry name" value="HAD"/>
    <property type="match status" value="1"/>
</dbReference>
<dbReference type="STRING" id="887144.BJF91_13320"/>
<comment type="caution">
    <text evidence="3">The sequence shown here is derived from an EMBL/GenBank/DDBJ whole genome shotgun (WGS) entry which is preliminary data.</text>
</comment>
<dbReference type="GO" id="GO:0005737">
    <property type="term" value="C:cytoplasm"/>
    <property type="evidence" value="ECO:0007669"/>
    <property type="project" value="TreeGrafter"/>
</dbReference>
<dbReference type="Gene3D" id="3.40.50.1000">
    <property type="entry name" value="HAD superfamily/HAD-like"/>
    <property type="match status" value="1"/>
</dbReference>
<dbReference type="InterPro" id="IPR050582">
    <property type="entry name" value="HAD-like_SerB"/>
</dbReference>
<dbReference type="InterPro" id="IPR006384">
    <property type="entry name" value="HAD_hydro_PyrdxlP_Pase-like"/>
</dbReference>
<protein>
    <submittedName>
        <fullName evidence="2">2,3-diketo-5-methylthio-1-phosphopentane phosphatase</fullName>
    </submittedName>
    <submittedName>
        <fullName evidence="3">Phosphoserine phosphatase</fullName>
    </submittedName>
</protein>
<dbReference type="GO" id="GO:0006564">
    <property type="term" value="P:L-serine biosynthetic process"/>
    <property type="evidence" value="ECO:0007669"/>
    <property type="project" value="TreeGrafter"/>
</dbReference>
<sequence length="251" mass="27555">MQAFCDFDGTISKQDVTDLVLERFALPEWHDLEAQWEAGEINSAECMRAQIRLLQGQRQDIDQFLATVEIDPGFLAFRRFCIENGIRLTVVSDGVDYFIRRVLSHHGVDDIEVFANRMLRPAAEISSEFDLDHPFASAHCQTGSGVCKCNIIRAGDADHIYIGDGRSDFCVSSRAAKLIFAKSKLAVHCRDNRIPFIAYSDFHDITAALQSLVTKAPVSLVTAQFGKTSASKAQAAKAGSAVTTVPASKIA</sequence>
<dbReference type="NCBIfam" id="TIGR01488">
    <property type="entry name" value="HAD-SF-IB"/>
    <property type="match status" value="1"/>
</dbReference>
<dbReference type="EMBL" id="JACIED010000003">
    <property type="protein sequence ID" value="MBB4008560.1"/>
    <property type="molecule type" value="Genomic_DNA"/>
</dbReference>
<evidence type="ECO:0000313" key="4">
    <source>
        <dbReference type="Proteomes" id="UP000185598"/>
    </source>
</evidence>
<dbReference type="GO" id="GO:0000287">
    <property type="term" value="F:magnesium ion binding"/>
    <property type="evidence" value="ECO:0007669"/>
    <property type="project" value="TreeGrafter"/>
</dbReference>
<dbReference type="GO" id="GO:0036424">
    <property type="term" value="F:L-phosphoserine phosphatase activity"/>
    <property type="evidence" value="ECO:0007669"/>
    <property type="project" value="TreeGrafter"/>
</dbReference>